<dbReference type="UniPathway" id="UPA00074">
    <property type="reaction ID" value="UER00132"/>
</dbReference>
<keyword evidence="6 12" id="KW-0658">Purine biosynthesis</keyword>
<dbReference type="NCBIfam" id="TIGR00928">
    <property type="entry name" value="purB"/>
    <property type="match status" value="1"/>
</dbReference>
<organism evidence="14 15">
    <name type="scientific">Acholeplasma brassicae</name>
    <dbReference type="NCBI Taxonomy" id="61635"/>
    <lineage>
        <taxon>Bacteria</taxon>
        <taxon>Bacillati</taxon>
        <taxon>Mycoplasmatota</taxon>
        <taxon>Mollicutes</taxon>
        <taxon>Acholeplasmatales</taxon>
        <taxon>Acholeplasmataceae</taxon>
        <taxon>Acholeplasma</taxon>
    </lineage>
</organism>
<reference evidence="14 15" key="1">
    <citation type="journal article" date="2013" name="J. Mol. Microbiol. Biotechnol.">
        <title>Analysis of the Complete Genomes of Acholeplasma brassicae , A. palmae and A. laidlawii and Their Comparison to the Obligate Parasites from ' Candidatus Phytoplasma'.</title>
        <authorList>
            <person name="Kube M."/>
            <person name="Siewert C."/>
            <person name="Migdoll A.M."/>
            <person name="Duduk B."/>
            <person name="Holz S."/>
            <person name="Rabus R."/>
            <person name="Seemuller E."/>
            <person name="Mitrovic J."/>
            <person name="Muller I."/>
            <person name="Buttner C."/>
            <person name="Reinhardt R."/>
        </authorList>
    </citation>
    <scope>NUCLEOTIDE SEQUENCE [LARGE SCALE GENOMIC DNA]</scope>
    <source>
        <strain evidence="15">0502</strain>
    </source>
</reference>
<evidence type="ECO:0000256" key="7">
    <source>
        <dbReference type="ARBA" id="ARBA00023239"/>
    </source>
</evidence>
<dbReference type="FunFam" id="1.20.200.10:FF:000008">
    <property type="entry name" value="Adenylosuccinate lyase"/>
    <property type="match status" value="1"/>
</dbReference>
<dbReference type="EMBL" id="FO681348">
    <property type="protein sequence ID" value="CCV65219.1"/>
    <property type="molecule type" value="Genomic_DNA"/>
</dbReference>
<comment type="catalytic activity">
    <reaction evidence="8">
        <text>(2S)-2-[5-amino-1-(5-phospho-beta-D-ribosyl)imidazole-4-carboxamido]succinate = 5-amino-1-(5-phospho-beta-D-ribosyl)imidazole-4-carboxamide + fumarate</text>
        <dbReference type="Rhea" id="RHEA:23920"/>
        <dbReference type="ChEBI" id="CHEBI:29806"/>
        <dbReference type="ChEBI" id="CHEBI:58443"/>
        <dbReference type="ChEBI" id="CHEBI:58475"/>
        <dbReference type="EC" id="4.3.2.2"/>
    </reaction>
    <physiologicalReaction direction="left-to-right" evidence="8">
        <dbReference type="Rhea" id="RHEA:23921"/>
    </physiologicalReaction>
</comment>
<dbReference type="SMART" id="SM00998">
    <property type="entry name" value="ADSL_C"/>
    <property type="match status" value="1"/>
</dbReference>
<proteinExistence type="inferred from homology"/>
<dbReference type="EC" id="4.3.2.2" evidence="4 11"/>
<dbReference type="STRING" id="61635.BN85301980"/>
<dbReference type="CDD" id="cd01360">
    <property type="entry name" value="Adenylsuccinate_lyase_1"/>
    <property type="match status" value="1"/>
</dbReference>
<evidence type="ECO:0000256" key="5">
    <source>
        <dbReference type="ARBA" id="ARBA00017058"/>
    </source>
</evidence>
<accession>U4KSM9</accession>
<dbReference type="PANTHER" id="PTHR43172">
    <property type="entry name" value="ADENYLOSUCCINATE LYASE"/>
    <property type="match status" value="1"/>
</dbReference>
<evidence type="ECO:0000259" key="13">
    <source>
        <dbReference type="SMART" id="SM00998"/>
    </source>
</evidence>
<dbReference type="InterPro" id="IPR019468">
    <property type="entry name" value="AdenyloSucc_lyase_C"/>
</dbReference>
<name>U4KSM9_9MOLU</name>
<evidence type="ECO:0000256" key="3">
    <source>
        <dbReference type="ARBA" id="ARBA00008273"/>
    </source>
</evidence>
<dbReference type="GO" id="GO:0005829">
    <property type="term" value="C:cytosol"/>
    <property type="evidence" value="ECO:0007669"/>
    <property type="project" value="TreeGrafter"/>
</dbReference>
<evidence type="ECO:0000256" key="11">
    <source>
        <dbReference type="NCBIfam" id="TIGR00928"/>
    </source>
</evidence>
<dbReference type="AlphaFoldDB" id="U4KSM9"/>
<dbReference type="HOGENOM" id="CLU_030949_0_1_14"/>
<evidence type="ECO:0000256" key="12">
    <source>
        <dbReference type="RuleBase" id="RU361172"/>
    </source>
</evidence>
<dbReference type="PRINTS" id="PR00149">
    <property type="entry name" value="FUMRATELYASE"/>
</dbReference>
<comment type="pathway">
    <text evidence="1 12">Purine metabolism; IMP biosynthesis via de novo pathway; 5-amino-1-(5-phospho-D-ribosyl)imidazole-4-carboxamide from 5-amino-1-(5-phospho-D-ribosyl)imidazole-4-carboxylate: step 2/2.</text>
</comment>
<dbReference type="InterPro" id="IPR004769">
    <property type="entry name" value="Pur_lyase"/>
</dbReference>
<dbReference type="UniPathway" id="UPA00075">
    <property type="reaction ID" value="UER00336"/>
</dbReference>
<dbReference type="Gene3D" id="1.20.200.10">
    <property type="entry name" value="Fumarase/aspartase (Central domain)"/>
    <property type="match status" value="1"/>
</dbReference>
<dbReference type="SUPFAM" id="SSF48557">
    <property type="entry name" value="L-aspartase-like"/>
    <property type="match status" value="1"/>
</dbReference>
<keyword evidence="7 12" id="KW-0456">Lyase</keyword>
<dbReference type="Gene3D" id="1.10.40.30">
    <property type="entry name" value="Fumarase/aspartase (C-terminal domain)"/>
    <property type="match status" value="1"/>
</dbReference>
<dbReference type="GO" id="GO:0044208">
    <property type="term" value="P:'de novo' AMP biosynthetic process"/>
    <property type="evidence" value="ECO:0007669"/>
    <property type="project" value="UniProtKB-UniPathway"/>
</dbReference>
<dbReference type="Pfam" id="PF10397">
    <property type="entry name" value="ADSL_C"/>
    <property type="match status" value="1"/>
</dbReference>
<sequence length="430" mass="49789">MIARYQRQIMASIWSEENRFKSLFKVEIAASYAWMKLGLFDESVFKEIEQATYDIEEIKTLEKETKHDIIAFTRNISNRMNSEAKKWIHYGLTSTDVVDTAYALQFKEANDILEQDILSFMATLKRLAYSYKDTLCIGRTHGMHADLTSFGFKFALYYDEMKRNYERFVMARKTIEVGKISGAVGNFANVDPMVETIVCESLQINQAKSSTQVLARDSHAYYMTVLALIGSTLEKIATEIRHLSRNEIGEVSEAFGKNQKGSSAMPQKKNPISSENICGCSRVLRGYLTPAFENINLWHERDISHSSAERIIFEDATTLLDYMLNRYEQTLLGLVVNEKRMIENISFSFDTLYSQRVMTKLIDKGQTREDAYDLIQRLTKEAFNVRQSFKTLLLKEGNVTMWLNQDEIEACFTNDYYLKQIDYIFNRVFS</sequence>
<protein>
    <recommendedName>
        <fullName evidence="5 11">Adenylosuccinate lyase</fullName>
        <shortName evidence="12">ASL</shortName>
        <ecNumber evidence="4 11">4.3.2.2</ecNumber>
    </recommendedName>
    <alternativeName>
        <fullName evidence="9 12">Adenylosuccinase</fullName>
    </alternativeName>
</protein>
<dbReference type="FunFam" id="1.10.40.30:FF:000007">
    <property type="entry name" value="Adenylosuccinate lyase"/>
    <property type="match status" value="1"/>
</dbReference>
<dbReference type="InterPro" id="IPR022761">
    <property type="entry name" value="Fumarate_lyase_N"/>
</dbReference>
<evidence type="ECO:0000256" key="9">
    <source>
        <dbReference type="ARBA" id="ARBA00030717"/>
    </source>
</evidence>
<dbReference type="PANTHER" id="PTHR43172:SF1">
    <property type="entry name" value="ADENYLOSUCCINATE LYASE"/>
    <property type="match status" value="1"/>
</dbReference>
<comment type="catalytic activity">
    <reaction evidence="10">
        <text>N(6)-(1,2-dicarboxyethyl)-AMP = fumarate + AMP</text>
        <dbReference type="Rhea" id="RHEA:16853"/>
        <dbReference type="ChEBI" id="CHEBI:29806"/>
        <dbReference type="ChEBI" id="CHEBI:57567"/>
        <dbReference type="ChEBI" id="CHEBI:456215"/>
        <dbReference type="EC" id="4.3.2.2"/>
    </reaction>
    <physiologicalReaction direction="left-to-right" evidence="10">
        <dbReference type="Rhea" id="RHEA:16854"/>
    </physiologicalReaction>
</comment>
<dbReference type="Proteomes" id="UP000032737">
    <property type="component" value="Chromosome"/>
</dbReference>
<evidence type="ECO:0000256" key="6">
    <source>
        <dbReference type="ARBA" id="ARBA00022755"/>
    </source>
</evidence>
<comment type="pathway">
    <text evidence="2 12">Purine metabolism; AMP biosynthesis via de novo pathway; AMP from IMP: step 2/2.</text>
</comment>
<evidence type="ECO:0000256" key="2">
    <source>
        <dbReference type="ARBA" id="ARBA00004734"/>
    </source>
</evidence>
<dbReference type="PROSITE" id="PS00163">
    <property type="entry name" value="FUMARATE_LYASES"/>
    <property type="match status" value="1"/>
</dbReference>
<keyword evidence="15" id="KW-1185">Reference proteome</keyword>
<dbReference type="InterPro" id="IPR024083">
    <property type="entry name" value="Fumarase/histidase_N"/>
</dbReference>
<dbReference type="GO" id="GO:0004018">
    <property type="term" value="F:N6-(1,2-dicarboxyethyl)AMP AMP-lyase (fumarate-forming) activity"/>
    <property type="evidence" value="ECO:0007669"/>
    <property type="project" value="UniProtKB-UniRule"/>
</dbReference>
<dbReference type="RefSeq" id="WP_030004081.1">
    <property type="nucleotide sequence ID" value="NC_022549.1"/>
</dbReference>
<dbReference type="KEGG" id="abra:BN85301980"/>
<evidence type="ECO:0000313" key="15">
    <source>
        <dbReference type="Proteomes" id="UP000032737"/>
    </source>
</evidence>
<dbReference type="Gene3D" id="1.10.275.10">
    <property type="entry name" value="Fumarase/aspartase (N-terminal domain)"/>
    <property type="match status" value="1"/>
</dbReference>
<dbReference type="InterPro" id="IPR020557">
    <property type="entry name" value="Fumarate_lyase_CS"/>
</dbReference>
<evidence type="ECO:0000256" key="10">
    <source>
        <dbReference type="ARBA" id="ARBA00049115"/>
    </source>
</evidence>
<dbReference type="OrthoDB" id="9768878at2"/>
<dbReference type="GO" id="GO:0070626">
    <property type="term" value="F:(S)-2-(5-amino-1-(5-phospho-D-ribosyl)imidazole-4-carboxamido) succinate lyase (fumarate-forming) activity"/>
    <property type="evidence" value="ECO:0007669"/>
    <property type="project" value="TreeGrafter"/>
</dbReference>
<dbReference type="InterPro" id="IPR008948">
    <property type="entry name" value="L-Aspartase-like"/>
</dbReference>
<evidence type="ECO:0000256" key="4">
    <source>
        <dbReference type="ARBA" id="ARBA00012339"/>
    </source>
</evidence>
<dbReference type="GO" id="GO:0006189">
    <property type="term" value="P:'de novo' IMP biosynthetic process"/>
    <property type="evidence" value="ECO:0007669"/>
    <property type="project" value="UniProtKB-UniPathway"/>
</dbReference>
<dbReference type="Pfam" id="PF00206">
    <property type="entry name" value="Lyase_1"/>
    <property type="match status" value="1"/>
</dbReference>
<dbReference type="InterPro" id="IPR000362">
    <property type="entry name" value="Fumarate_lyase_fam"/>
</dbReference>
<gene>
    <name evidence="14" type="primary">purB</name>
    <name evidence="14" type="ORF">BN85301980</name>
</gene>
<evidence type="ECO:0000256" key="1">
    <source>
        <dbReference type="ARBA" id="ARBA00004706"/>
    </source>
</evidence>
<evidence type="ECO:0000313" key="14">
    <source>
        <dbReference type="EMBL" id="CCV65219.1"/>
    </source>
</evidence>
<dbReference type="PRINTS" id="PR00145">
    <property type="entry name" value="ARGSUCLYASE"/>
</dbReference>
<feature type="domain" description="Adenylosuccinate lyase C-terminal" evidence="13">
    <location>
        <begin position="349"/>
        <end position="429"/>
    </location>
</feature>
<evidence type="ECO:0000256" key="8">
    <source>
        <dbReference type="ARBA" id="ARBA00024477"/>
    </source>
</evidence>
<comment type="similarity">
    <text evidence="3 12">Belongs to the lyase 1 family. Adenylosuccinate lyase subfamily.</text>
</comment>